<feature type="region of interest" description="Disordered" evidence="10">
    <location>
        <begin position="719"/>
        <end position="767"/>
    </location>
</feature>
<dbReference type="PANTHER" id="PTHR45873:SF1">
    <property type="entry name" value="DNA POLYMERASE ETA"/>
    <property type="match status" value="1"/>
</dbReference>
<dbReference type="InterPro" id="IPR036775">
    <property type="entry name" value="DNA_pol_Y-fam_lit_finger_sf"/>
</dbReference>
<dbReference type="Pfam" id="PF11799">
    <property type="entry name" value="IMS_C"/>
    <property type="match status" value="1"/>
</dbReference>
<sequence>MLGTDAGFEDLLRQQEERCIAHVDMDCFYCEVERQRNPRLRGVPMAVLQYNPRDPRTVRAEEERIFNESDGSIIAVSYEARAKGVTRIMRGKEARRQCPELVCVQVPVAYSKADLAIYKEAGRTVIDVLARFGESVFRASIDEAYVDISASAAALARRVSRGDEALLPPGDAFDPGSAHWTWVVGVDQPDGCETLSRAEVRNGHAKGRAQPDVAEAAGAAGAAGTDGGSRGAHMQALLDRAVRQQHESRELQARAEAGGGVGAVARWWRRPAGEWARAELLLACGARLVSQMRAAVATELGYSCSAGIAHSMTLAKLGSSMHKPSMQTLLPSAAMSHALRALPIERIKGLGGDVLGCRLKVELGVSTVGDLAAIPLATLISRFGSKSTNRASKGSGAWLYRIARGLDLEPVKDEPLQQSHGVGKNFLRSKTGVLCDRAALRHWLSQLCTQLVAILRQDEAEHGRVAAKLSVHWAGDAAAAVYAHGRTRSVRMPLPYSAERLVDATHALIDKETTADGAPLRVAVLSVSASGLHAPPAGTARIDQMMRRSCGAAPVRALAAPTLADASAYSPHAAPPRAPDAVRQAAPASPARAPRVDLAPASPYDAPSWPCARHSPTAPRPPVDAVVDLDLAADATATPLPAAPAQRAAAATTAACANCDGATASAAMSGRTPGVRPAAPSPYVRLSVHDLDASTLSELPEHVRRQLLAELDERAAGTAVKRPAGAQGGVSKGRARAPAGAAMGRSSAGGGGGNGPGIAGYFALPPR</sequence>
<evidence type="ECO:0000256" key="3">
    <source>
        <dbReference type="ARBA" id="ARBA00022695"/>
    </source>
</evidence>
<evidence type="ECO:0000256" key="9">
    <source>
        <dbReference type="ARBA" id="ARBA00044975"/>
    </source>
</evidence>
<evidence type="ECO:0000313" key="12">
    <source>
        <dbReference type="EMBL" id="KAG8466934.1"/>
    </source>
</evidence>
<dbReference type="Pfam" id="PF00817">
    <property type="entry name" value="IMS"/>
    <property type="match status" value="1"/>
</dbReference>
<dbReference type="GO" id="GO:0009314">
    <property type="term" value="P:response to radiation"/>
    <property type="evidence" value="ECO:0007669"/>
    <property type="project" value="TreeGrafter"/>
</dbReference>
<dbReference type="Gene3D" id="3.40.1170.60">
    <property type="match status" value="1"/>
</dbReference>
<dbReference type="Gene3D" id="3.30.1490.100">
    <property type="entry name" value="DNA polymerase, Y-family, little finger domain"/>
    <property type="match status" value="1"/>
</dbReference>
<feature type="region of interest" description="Disordered" evidence="10">
    <location>
        <begin position="568"/>
        <end position="602"/>
    </location>
</feature>
<gene>
    <name evidence="12" type="ORF">KFE25_008313</name>
</gene>
<dbReference type="GO" id="GO:0005634">
    <property type="term" value="C:nucleus"/>
    <property type="evidence" value="ECO:0007669"/>
    <property type="project" value="UniProtKB-SubCell"/>
</dbReference>
<protein>
    <recommendedName>
        <fullName evidence="9">DNA polymerase eta</fullName>
    </recommendedName>
</protein>
<dbReference type="SUPFAM" id="SSF100879">
    <property type="entry name" value="Lesion bypass DNA polymerase (Y-family), little finger domain"/>
    <property type="match status" value="1"/>
</dbReference>
<accession>A0A8J5XNI9</accession>
<keyword evidence="6" id="KW-0460">Magnesium</keyword>
<evidence type="ECO:0000313" key="13">
    <source>
        <dbReference type="Proteomes" id="UP000751190"/>
    </source>
</evidence>
<dbReference type="Gene3D" id="3.30.70.270">
    <property type="match status" value="2"/>
</dbReference>
<feature type="compositionally biased region" description="Gly residues" evidence="10">
    <location>
        <begin position="747"/>
        <end position="758"/>
    </location>
</feature>
<dbReference type="InterPro" id="IPR043128">
    <property type="entry name" value="Rev_trsase/Diguanyl_cyclase"/>
</dbReference>
<evidence type="ECO:0000256" key="2">
    <source>
        <dbReference type="ARBA" id="ARBA00022679"/>
    </source>
</evidence>
<dbReference type="GO" id="GO:0046872">
    <property type="term" value="F:metal ion binding"/>
    <property type="evidence" value="ECO:0007669"/>
    <property type="project" value="UniProtKB-KW"/>
</dbReference>
<comment type="subcellular location">
    <subcellularLocation>
        <location evidence="1">Nucleus</location>
    </subcellularLocation>
</comment>
<dbReference type="GO" id="GO:0006281">
    <property type="term" value="P:DNA repair"/>
    <property type="evidence" value="ECO:0007669"/>
    <property type="project" value="UniProtKB-KW"/>
</dbReference>
<dbReference type="GO" id="GO:0035861">
    <property type="term" value="C:site of double-strand break"/>
    <property type="evidence" value="ECO:0007669"/>
    <property type="project" value="TreeGrafter"/>
</dbReference>
<keyword evidence="8" id="KW-0539">Nucleus</keyword>
<dbReference type="GO" id="GO:0005657">
    <property type="term" value="C:replication fork"/>
    <property type="evidence" value="ECO:0007669"/>
    <property type="project" value="TreeGrafter"/>
</dbReference>
<name>A0A8J5XNI9_DIALT</name>
<dbReference type="InterPro" id="IPR017961">
    <property type="entry name" value="DNA_pol_Y-fam_little_finger"/>
</dbReference>
<dbReference type="InterPro" id="IPR001126">
    <property type="entry name" value="UmuC"/>
</dbReference>
<dbReference type="Proteomes" id="UP000751190">
    <property type="component" value="Unassembled WGS sequence"/>
</dbReference>
<dbReference type="AlphaFoldDB" id="A0A8J5XNI9"/>
<dbReference type="InterPro" id="IPR052230">
    <property type="entry name" value="DNA_polymerase_eta"/>
</dbReference>
<keyword evidence="3" id="KW-0548">Nucleotidyltransferase</keyword>
<evidence type="ECO:0000256" key="4">
    <source>
        <dbReference type="ARBA" id="ARBA00022723"/>
    </source>
</evidence>
<dbReference type="FunFam" id="3.40.1170.60:FF:000003">
    <property type="entry name" value="DNA polymerase eta"/>
    <property type="match status" value="1"/>
</dbReference>
<evidence type="ECO:0000256" key="7">
    <source>
        <dbReference type="ARBA" id="ARBA00023204"/>
    </source>
</evidence>
<dbReference type="GO" id="GO:0042276">
    <property type="term" value="P:error-prone translesion synthesis"/>
    <property type="evidence" value="ECO:0007669"/>
    <property type="project" value="TreeGrafter"/>
</dbReference>
<evidence type="ECO:0000259" key="11">
    <source>
        <dbReference type="PROSITE" id="PS50173"/>
    </source>
</evidence>
<dbReference type="EMBL" id="JAGTXO010000007">
    <property type="protein sequence ID" value="KAG8466934.1"/>
    <property type="molecule type" value="Genomic_DNA"/>
</dbReference>
<comment type="caution">
    <text evidence="12">The sequence shown here is derived from an EMBL/GenBank/DDBJ whole genome shotgun (WGS) entry which is preliminary data.</text>
</comment>
<dbReference type="InterPro" id="IPR043502">
    <property type="entry name" value="DNA/RNA_pol_sf"/>
</dbReference>
<proteinExistence type="predicted"/>
<keyword evidence="13" id="KW-1185">Reference proteome</keyword>
<feature type="compositionally biased region" description="Low complexity" evidence="10">
    <location>
        <begin position="581"/>
        <end position="593"/>
    </location>
</feature>
<evidence type="ECO:0000256" key="8">
    <source>
        <dbReference type="ARBA" id="ARBA00023242"/>
    </source>
</evidence>
<evidence type="ECO:0000256" key="10">
    <source>
        <dbReference type="SAM" id="MobiDB-lite"/>
    </source>
</evidence>
<organism evidence="12 13">
    <name type="scientific">Diacronema lutheri</name>
    <name type="common">Unicellular marine alga</name>
    <name type="synonym">Monochrysis lutheri</name>
    <dbReference type="NCBI Taxonomy" id="2081491"/>
    <lineage>
        <taxon>Eukaryota</taxon>
        <taxon>Haptista</taxon>
        <taxon>Haptophyta</taxon>
        <taxon>Pavlovophyceae</taxon>
        <taxon>Pavlovales</taxon>
        <taxon>Pavlovaceae</taxon>
        <taxon>Diacronema</taxon>
    </lineage>
</organism>
<dbReference type="Pfam" id="PF21704">
    <property type="entry name" value="POLH-Rev1_HhH"/>
    <property type="match status" value="1"/>
</dbReference>
<dbReference type="Gene3D" id="1.10.150.20">
    <property type="entry name" value="5' to 3' exonuclease, C-terminal subdomain"/>
    <property type="match status" value="1"/>
</dbReference>
<keyword evidence="4" id="KW-0479">Metal-binding</keyword>
<evidence type="ECO:0000256" key="6">
    <source>
        <dbReference type="ARBA" id="ARBA00022842"/>
    </source>
</evidence>
<dbReference type="PROSITE" id="PS50173">
    <property type="entry name" value="UMUC"/>
    <property type="match status" value="1"/>
</dbReference>
<keyword evidence="7" id="KW-0234">DNA repair</keyword>
<evidence type="ECO:0000256" key="5">
    <source>
        <dbReference type="ARBA" id="ARBA00022763"/>
    </source>
</evidence>
<dbReference type="OrthoDB" id="5723at2759"/>
<dbReference type="GO" id="GO:0003887">
    <property type="term" value="F:DNA-directed DNA polymerase activity"/>
    <property type="evidence" value="ECO:0007669"/>
    <property type="project" value="TreeGrafter"/>
</dbReference>
<keyword evidence="2" id="KW-0808">Transferase</keyword>
<dbReference type="SUPFAM" id="SSF56672">
    <property type="entry name" value="DNA/RNA polymerases"/>
    <property type="match status" value="1"/>
</dbReference>
<dbReference type="PANTHER" id="PTHR45873">
    <property type="entry name" value="DNA POLYMERASE ETA"/>
    <property type="match status" value="1"/>
</dbReference>
<reference evidence="12" key="1">
    <citation type="submission" date="2021-05" db="EMBL/GenBank/DDBJ databases">
        <title>The genome of the haptophyte Pavlova lutheri (Diacronema luteri, Pavlovales) - a model for lipid biosynthesis in eukaryotic algae.</title>
        <authorList>
            <person name="Hulatt C.J."/>
            <person name="Posewitz M.C."/>
        </authorList>
    </citation>
    <scope>NUCLEOTIDE SEQUENCE</scope>
    <source>
        <strain evidence="12">NIVA-4/92</strain>
    </source>
</reference>
<evidence type="ECO:0000256" key="1">
    <source>
        <dbReference type="ARBA" id="ARBA00004123"/>
    </source>
</evidence>
<keyword evidence="5" id="KW-0227">DNA damage</keyword>
<dbReference type="GO" id="GO:0003684">
    <property type="term" value="F:damaged DNA binding"/>
    <property type="evidence" value="ECO:0007669"/>
    <property type="project" value="InterPro"/>
</dbReference>
<feature type="compositionally biased region" description="Low complexity" evidence="10">
    <location>
        <begin position="736"/>
        <end position="746"/>
    </location>
</feature>
<feature type="domain" description="UmuC" evidence="11">
    <location>
        <begin position="20"/>
        <end position="351"/>
    </location>
</feature>